<evidence type="ECO:0000313" key="3">
    <source>
        <dbReference type="Proteomes" id="UP001208689"/>
    </source>
</evidence>
<name>A0ABY6HTB3_9ARCH</name>
<dbReference type="InterPro" id="IPR011009">
    <property type="entry name" value="Kinase-like_dom_sf"/>
</dbReference>
<dbReference type="InterPro" id="IPR051678">
    <property type="entry name" value="AGP_Transferase"/>
</dbReference>
<dbReference type="InterPro" id="IPR002575">
    <property type="entry name" value="Aminoglycoside_PTrfase"/>
</dbReference>
<dbReference type="Pfam" id="PF01636">
    <property type="entry name" value="APH"/>
    <property type="match status" value="1"/>
</dbReference>
<evidence type="ECO:0000259" key="1">
    <source>
        <dbReference type="Pfam" id="PF01636"/>
    </source>
</evidence>
<proteinExistence type="predicted"/>
<dbReference type="PANTHER" id="PTHR21310:SF15">
    <property type="entry name" value="AMINOGLYCOSIDE PHOSPHOTRANSFERASE DOMAIN-CONTAINING PROTEIN"/>
    <property type="match status" value="1"/>
</dbReference>
<dbReference type="SUPFAM" id="SSF56112">
    <property type="entry name" value="Protein kinase-like (PK-like)"/>
    <property type="match status" value="1"/>
</dbReference>
<sequence>MSTFEEKNPADISIEIILPHIQQHLPNISLDQIRFHYHGSFNVFIVDDRYIFRFPDRAFRNNKGIAMIHDEKKKLDKIRSQVNQSIPKPQFFGEKPELPYVGYEMIPGVSLSRCLMNFSPQIQVTIASQIGNFLSQLHSSSLRTKFDIKRTIFKSYEEFPQIYKDQWTQLFQKTQECMYSLFTKDQKIWIEQIFTEFLSEPSNFQFEPCLIHGDFDTSNILVDPIFANLTGIIDFEDCKLYDPAVDLLFFDEGSDFLEEIINHYTAYKVDQPFRNRMKFLYSRTCLSYIEWGMDNNRSELVQAGLKIMEKNMTQFPLQD</sequence>
<feature type="domain" description="Aminoglycoside phosphotransferase" evidence="1">
    <location>
        <begin position="41"/>
        <end position="248"/>
    </location>
</feature>
<evidence type="ECO:0000313" key="2">
    <source>
        <dbReference type="EMBL" id="UYP46751.1"/>
    </source>
</evidence>
<gene>
    <name evidence="2" type="ORF">NEF87_003036</name>
</gene>
<protein>
    <recommendedName>
        <fullName evidence="1">Aminoglycoside phosphotransferase domain-containing protein</fullName>
    </recommendedName>
</protein>
<dbReference type="PANTHER" id="PTHR21310">
    <property type="entry name" value="AMINOGLYCOSIDE PHOSPHOTRANSFERASE-RELATED-RELATED"/>
    <property type="match status" value="1"/>
</dbReference>
<organism evidence="2 3">
    <name type="scientific">Candidatus Lokiarchaeum ossiferum</name>
    <dbReference type="NCBI Taxonomy" id="2951803"/>
    <lineage>
        <taxon>Archaea</taxon>
        <taxon>Promethearchaeati</taxon>
        <taxon>Promethearchaeota</taxon>
        <taxon>Promethearchaeia</taxon>
        <taxon>Promethearchaeales</taxon>
        <taxon>Promethearchaeaceae</taxon>
        <taxon>Candidatus Lokiarchaeum</taxon>
    </lineage>
</organism>
<dbReference type="EMBL" id="CP104013">
    <property type="protein sequence ID" value="UYP46751.1"/>
    <property type="molecule type" value="Genomic_DNA"/>
</dbReference>
<dbReference type="Gene3D" id="3.90.1200.10">
    <property type="match status" value="1"/>
</dbReference>
<dbReference type="Gene3D" id="3.30.200.20">
    <property type="entry name" value="Phosphorylase Kinase, domain 1"/>
    <property type="match status" value="1"/>
</dbReference>
<keyword evidence="3" id="KW-1185">Reference proteome</keyword>
<dbReference type="Proteomes" id="UP001208689">
    <property type="component" value="Chromosome"/>
</dbReference>
<accession>A0ABY6HTB3</accession>
<reference evidence="2" key="1">
    <citation type="submission" date="2022-09" db="EMBL/GenBank/DDBJ databases">
        <title>Actin cytoskeleton and complex cell architecture in an #Asgard archaeon.</title>
        <authorList>
            <person name="Ponce Toledo R.I."/>
            <person name="Schleper C."/>
            <person name="Rodrigues Oliveira T."/>
            <person name="Wollweber F."/>
            <person name="Xu J."/>
            <person name="Rittmann S."/>
            <person name="Klingl A."/>
            <person name="Pilhofer M."/>
        </authorList>
    </citation>
    <scope>NUCLEOTIDE SEQUENCE</scope>
    <source>
        <strain evidence="2">B-35</strain>
    </source>
</reference>